<dbReference type="InterPro" id="IPR055356">
    <property type="entry name" value="ZP-N"/>
</dbReference>
<keyword evidence="3" id="KW-0732">Signal</keyword>
<dbReference type="InterPro" id="IPR058876">
    <property type="entry name" value="Ig-like_ZP"/>
</dbReference>
<dbReference type="InterPro" id="IPR042235">
    <property type="entry name" value="ZP-C_dom"/>
</dbReference>
<dbReference type="InterPro" id="IPR055355">
    <property type="entry name" value="ZP-C"/>
</dbReference>
<dbReference type="SMART" id="SM00241">
    <property type="entry name" value="ZP"/>
    <property type="match status" value="1"/>
</dbReference>
<name>A0AAV2KBB5_KNICA</name>
<dbReference type="Gene3D" id="2.60.40.4100">
    <property type="entry name" value="Zona pellucida, ZP-C domain"/>
    <property type="match status" value="1"/>
</dbReference>
<feature type="compositionally biased region" description="Low complexity" evidence="2">
    <location>
        <begin position="509"/>
        <end position="623"/>
    </location>
</feature>
<dbReference type="Pfam" id="PF26562">
    <property type="entry name" value="Ig-like"/>
    <property type="match status" value="1"/>
</dbReference>
<feature type="signal peptide" evidence="3">
    <location>
        <begin position="1"/>
        <end position="25"/>
    </location>
</feature>
<feature type="region of interest" description="Disordered" evidence="2">
    <location>
        <begin position="493"/>
        <end position="623"/>
    </location>
</feature>
<dbReference type="EMBL" id="OZ035839">
    <property type="protein sequence ID" value="CAL1585581.1"/>
    <property type="molecule type" value="Genomic_DNA"/>
</dbReference>
<dbReference type="InterPro" id="IPR001507">
    <property type="entry name" value="ZP_dom"/>
</dbReference>
<accession>A0AAV2KBB5</accession>
<dbReference type="AlphaFoldDB" id="A0AAV2KBB5"/>
<feature type="chain" id="PRO_5043674031" description="ZP domain-containing protein" evidence="3">
    <location>
        <begin position="26"/>
        <end position="1020"/>
    </location>
</feature>
<dbReference type="Gene3D" id="2.60.40.3210">
    <property type="entry name" value="Zona pellucida, ZP-N domain"/>
    <property type="match status" value="1"/>
</dbReference>
<protein>
    <recommendedName>
        <fullName evidence="4">ZP domain-containing protein</fullName>
    </recommendedName>
</protein>
<keyword evidence="6" id="KW-1185">Reference proteome</keyword>
<gene>
    <name evidence="5" type="ORF">KC01_LOCUS15794</name>
</gene>
<evidence type="ECO:0000256" key="2">
    <source>
        <dbReference type="SAM" id="MobiDB-lite"/>
    </source>
</evidence>
<evidence type="ECO:0000259" key="4">
    <source>
        <dbReference type="PROSITE" id="PS51034"/>
    </source>
</evidence>
<keyword evidence="1" id="KW-1015">Disulfide bond</keyword>
<proteinExistence type="predicted"/>
<evidence type="ECO:0000313" key="6">
    <source>
        <dbReference type="Proteomes" id="UP001497482"/>
    </source>
</evidence>
<evidence type="ECO:0000256" key="1">
    <source>
        <dbReference type="ARBA" id="ARBA00023157"/>
    </source>
</evidence>
<dbReference type="Pfam" id="PF23344">
    <property type="entry name" value="ZP-N"/>
    <property type="match status" value="1"/>
</dbReference>
<feature type="domain" description="ZP" evidence="4">
    <location>
        <begin position="737"/>
        <end position="1000"/>
    </location>
</feature>
<dbReference type="PANTHER" id="PTHR47130">
    <property type="entry name" value="SI:DKEY-19B23.11-RELATED"/>
    <property type="match status" value="1"/>
</dbReference>
<sequence>MADAQLSRWCVLCVSLASASGRVAAAASEPTCSNLRLSSGLDPHTENLLRWGQHCSCDGSLVVLTRTLALQCGFSSNMDVSGTLHIYASLLNCFSINKRDQEFTLELQLSRSSNQVYSVSESCSYQDWASREIICHPDFMEVSVKRTLLGPAVPQTTYGGAASDPRRAAEQFQDPHSLSVLFHTPEQDQRPLQVPAVLSRGYGLGLSHSRLVLRSPLYTPETYTEQVSGVPMTVVKVSALFGTNWLTSKIDAAAACPAPAAGVLFNQTSIRWVLPSRLSPLLSSGRVSLLDVGLGVEGRRLEAQELKEHRYRLTVSEPHILVDIPIGAKGGHYKSVVRSGQYLMTYSVEPVLELLWTEDGSRDDTRYKVLFPIQTPLLDQPPRLSYDTDPSEGLFRVTIGPFAPDVVLFNISFPSETLTQEQFVYRGFRIQEHGLDPGSLKTITVHLPLGDSAVFSTTHSGLTLFSAHVTFGFLVLPELQAFALSSTLEAQLLDSGPDHGPMPGPEHGPMPGQIPGHGPMPGQIPGHGPMPGQMPGHGPMPGQMPGQGPMPGQMPGQGPMPGQMPGQGPMPGQMPGQGPMPGQMPGHGPMPGQMPGHGPMPGQMPGHGPMPGQMPGHGPMPGQIPGQMPVPVPPAPLVTGECEDQSFSILVGASSVQFQMLVGKRSLTQSLAQLYGFTENGTHFTFTVPILAPDVVYESVEASMVRARLDVTLLALENKRRLKDFSLSCSFFSTVTECFPNGTIAALALKLASVPDLDPSRLSLLDPECGPRYSTETYAFFIFSASSCGTTREFVGSTMVYRNEISLPDQEVRQKIAEGREEPEYNLRVKCLYDTNTTSALSLHIGERAIEPHAETAVGQLHVRMRMSRDQSFTDFYTDQDFPLSKNQQEALWLEVELQPVLRGRVSLELERCWVTEDQDGTTAPSWDLIINGCVVRDGWFPVRLVPVWEDSRVRFSPQLKRFQLYLSQASPQLFVHCDVTICDPRNPMDPVCSGHCSAQTSGPKVSAQEHVSSGPIFIN</sequence>
<dbReference type="PANTHER" id="PTHR47130:SF3">
    <property type="entry name" value="ZONA PELLUCIDA PROTEIN"/>
    <property type="match status" value="1"/>
</dbReference>
<organism evidence="5 6">
    <name type="scientific">Knipowitschia caucasica</name>
    <name type="common">Caucasian dwarf goby</name>
    <name type="synonym">Pomatoschistus caucasicus</name>
    <dbReference type="NCBI Taxonomy" id="637954"/>
    <lineage>
        <taxon>Eukaryota</taxon>
        <taxon>Metazoa</taxon>
        <taxon>Chordata</taxon>
        <taxon>Craniata</taxon>
        <taxon>Vertebrata</taxon>
        <taxon>Euteleostomi</taxon>
        <taxon>Actinopterygii</taxon>
        <taxon>Neopterygii</taxon>
        <taxon>Teleostei</taxon>
        <taxon>Neoteleostei</taxon>
        <taxon>Acanthomorphata</taxon>
        <taxon>Gobiaria</taxon>
        <taxon>Gobiiformes</taxon>
        <taxon>Gobioidei</taxon>
        <taxon>Gobiidae</taxon>
        <taxon>Gobiinae</taxon>
        <taxon>Knipowitschia</taxon>
    </lineage>
</organism>
<reference evidence="5 6" key="1">
    <citation type="submission" date="2024-04" db="EMBL/GenBank/DDBJ databases">
        <authorList>
            <person name="Waldvogel A.-M."/>
            <person name="Schoenle A."/>
        </authorList>
    </citation>
    <scope>NUCLEOTIDE SEQUENCE [LARGE SCALE GENOMIC DNA]</scope>
</reference>
<dbReference type="Pfam" id="PF00100">
    <property type="entry name" value="Zona_pellucida"/>
    <property type="match status" value="1"/>
</dbReference>
<evidence type="ECO:0000256" key="3">
    <source>
        <dbReference type="SAM" id="SignalP"/>
    </source>
</evidence>
<dbReference type="Proteomes" id="UP001497482">
    <property type="component" value="Chromosome 17"/>
</dbReference>
<dbReference type="PROSITE" id="PS51034">
    <property type="entry name" value="ZP_2"/>
    <property type="match status" value="1"/>
</dbReference>
<evidence type="ECO:0000313" key="5">
    <source>
        <dbReference type="EMBL" id="CAL1585581.1"/>
    </source>
</evidence>